<evidence type="ECO:0000313" key="3">
    <source>
        <dbReference type="Proteomes" id="UP000561066"/>
    </source>
</evidence>
<accession>A0A7W4J738</accession>
<organism evidence="2 3">
    <name type="scientific">Gluconacetobacter johannae</name>
    <dbReference type="NCBI Taxonomy" id="112140"/>
    <lineage>
        <taxon>Bacteria</taxon>
        <taxon>Pseudomonadati</taxon>
        <taxon>Pseudomonadota</taxon>
        <taxon>Alphaproteobacteria</taxon>
        <taxon>Acetobacterales</taxon>
        <taxon>Acetobacteraceae</taxon>
        <taxon>Gluconacetobacter</taxon>
    </lineage>
</organism>
<name>A0A7W4J738_9PROT</name>
<dbReference type="Proteomes" id="UP000561066">
    <property type="component" value="Unassembled WGS sequence"/>
</dbReference>
<proteinExistence type="predicted"/>
<dbReference type="AlphaFoldDB" id="A0A7W4J738"/>
<gene>
    <name evidence="2" type="ORF">HLH21_07705</name>
</gene>
<comment type="caution">
    <text evidence="2">The sequence shown here is derived from an EMBL/GenBank/DDBJ whole genome shotgun (WGS) entry which is preliminary data.</text>
</comment>
<protein>
    <submittedName>
        <fullName evidence="2">Uncharacterized protein</fullName>
    </submittedName>
</protein>
<dbReference type="EMBL" id="JABEQH010000008">
    <property type="protein sequence ID" value="MBB2175819.1"/>
    <property type="molecule type" value="Genomic_DNA"/>
</dbReference>
<feature type="compositionally biased region" description="Gly residues" evidence="1">
    <location>
        <begin position="86"/>
        <end position="99"/>
    </location>
</feature>
<sequence>MPRSLLCLLALAGCTEMDPYHKPYAWHPTGANAANLAAMVADPHDLERGHDSEMADAQAPVLAVERLRADRPKAMPSTSGIASGVSGSGGSGGSGGTGY</sequence>
<feature type="region of interest" description="Disordered" evidence="1">
    <location>
        <begin position="71"/>
        <end position="99"/>
    </location>
</feature>
<evidence type="ECO:0000313" key="2">
    <source>
        <dbReference type="EMBL" id="MBB2175819.1"/>
    </source>
</evidence>
<evidence type="ECO:0000256" key="1">
    <source>
        <dbReference type="SAM" id="MobiDB-lite"/>
    </source>
</evidence>
<keyword evidence="3" id="KW-1185">Reference proteome</keyword>
<reference evidence="2 3" key="1">
    <citation type="submission" date="2020-04" db="EMBL/GenBank/DDBJ databases">
        <title>Description of novel Gluconacetobacter.</title>
        <authorList>
            <person name="Sombolestani A."/>
        </authorList>
    </citation>
    <scope>NUCLEOTIDE SEQUENCE [LARGE SCALE GENOMIC DNA]</scope>
    <source>
        <strain evidence="2 3">LMG 21312</strain>
    </source>
</reference>
<dbReference type="RefSeq" id="WP_182942966.1">
    <property type="nucleotide sequence ID" value="NZ_JABEQH010000008.1"/>
</dbReference>